<keyword evidence="1" id="KW-0732">Signal</keyword>
<dbReference type="RefSeq" id="WP_307199909.1">
    <property type="nucleotide sequence ID" value="NZ_JAUSSU010000001.1"/>
</dbReference>
<comment type="caution">
    <text evidence="3">The sequence shown here is derived from an EMBL/GenBank/DDBJ whole genome shotgun (WGS) entry which is preliminary data.</text>
</comment>
<dbReference type="InterPro" id="IPR001119">
    <property type="entry name" value="SLH_dom"/>
</dbReference>
<dbReference type="PANTHER" id="PTHR43308">
    <property type="entry name" value="OUTER MEMBRANE PROTEIN ALPHA-RELATED"/>
    <property type="match status" value="1"/>
</dbReference>
<dbReference type="Proteomes" id="UP001229346">
    <property type="component" value="Unassembled WGS sequence"/>
</dbReference>
<dbReference type="PROSITE" id="PS51272">
    <property type="entry name" value="SLH"/>
    <property type="match status" value="1"/>
</dbReference>
<sequence length="411" mass="46228">MKRMISLVIAIAMLVTLSTFVHANEEASTAIVLKDIENHWGAVDIQEAVNKGYVNGYSDLTFKPNNPVTRAEFIKMAVVALGIDYSQGSDGTKWYEAYVNAAITHKYISSTEYSTGNYNTQMTREEMAAVAVRAIGLTAKSKEEYMYVAASKGLITGVGNGQLAADKTTTRAQSVSIIERIIRVQKGEQLPVDAAAVANAEKAMNAPKDPWGRAIRTTNLPKNYKDFPYILEQWPNAMYELKLDSLEETAAEVQKSDYNQQAVAQWAQKVEAWGNHLLNVDYHTIDQNWAEGYLEHILNPSENSAKKYITKVKENKIQIEGKLQVEPSIVQLASGTYHIRVYYKFRILTSNTDEFVIDDMYYKTGVYKKNTWYEGYADVKLSTNVLQGTWHNYKVSSLASIFKQGNAMEIK</sequence>
<dbReference type="EMBL" id="JAUSSU010000001">
    <property type="protein sequence ID" value="MDQ0110646.1"/>
    <property type="molecule type" value="Genomic_DNA"/>
</dbReference>
<evidence type="ECO:0000313" key="3">
    <source>
        <dbReference type="EMBL" id="MDQ0110646.1"/>
    </source>
</evidence>
<protein>
    <recommendedName>
        <fullName evidence="2">SLH domain-containing protein</fullName>
    </recommendedName>
</protein>
<gene>
    <name evidence="3" type="ORF">J2T15_000062</name>
</gene>
<dbReference type="InterPro" id="IPR051465">
    <property type="entry name" value="Cell_Envelope_Struct_Comp"/>
</dbReference>
<dbReference type="Pfam" id="PF00395">
    <property type="entry name" value="SLH"/>
    <property type="match status" value="2"/>
</dbReference>
<feature type="signal peptide" evidence="1">
    <location>
        <begin position="1"/>
        <end position="23"/>
    </location>
</feature>
<evidence type="ECO:0000313" key="4">
    <source>
        <dbReference type="Proteomes" id="UP001229346"/>
    </source>
</evidence>
<keyword evidence="4" id="KW-1185">Reference proteome</keyword>
<feature type="domain" description="SLH" evidence="2">
    <location>
        <begin position="28"/>
        <end position="91"/>
    </location>
</feature>
<reference evidence="3 4" key="1">
    <citation type="submission" date="2023-07" db="EMBL/GenBank/DDBJ databases">
        <title>Sorghum-associated microbial communities from plants grown in Nebraska, USA.</title>
        <authorList>
            <person name="Schachtman D."/>
        </authorList>
    </citation>
    <scope>NUCLEOTIDE SEQUENCE [LARGE SCALE GENOMIC DNA]</scope>
    <source>
        <strain evidence="3 4">CC482</strain>
    </source>
</reference>
<evidence type="ECO:0000259" key="2">
    <source>
        <dbReference type="PROSITE" id="PS51272"/>
    </source>
</evidence>
<organism evidence="3 4">
    <name type="scientific">Paenibacillus harenae</name>
    <dbReference type="NCBI Taxonomy" id="306543"/>
    <lineage>
        <taxon>Bacteria</taxon>
        <taxon>Bacillati</taxon>
        <taxon>Bacillota</taxon>
        <taxon>Bacilli</taxon>
        <taxon>Bacillales</taxon>
        <taxon>Paenibacillaceae</taxon>
        <taxon>Paenibacillus</taxon>
    </lineage>
</organism>
<accession>A0ABT9TTI6</accession>
<feature type="chain" id="PRO_5045527660" description="SLH domain-containing protein" evidence="1">
    <location>
        <begin position="24"/>
        <end position="411"/>
    </location>
</feature>
<evidence type="ECO:0000256" key="1">
    <source>
        <dbReference type="SAM" id="SignalP"/>
    </source>
</evidence>
<dbReference type="PANTHER" id="PTHR43308:SF5">
    <property type="entry name" value="S-LAYER PROTEIN _ PEPTIDOGLYCAN ENDO-BETA-N-ACETYLGLUCOSAMINIDASE"/>
    <property type="match status" value="1"/>
</dbReference>
<name>A0ABT9TTI6_PAEHA</name>
<proteinExistence type="predicted"/>